<name>A0ABQ1G0P3_9SPHN</name>
<accession>A0ABQ1G0P3</accession>
<gene>
    <name evidence="3" type="ORF">GCM10011395_01760</name>
</gene>
<proteinExistence type="predicted"/>
<evidence type="ECO:0000256" key="1">
    <source>
        <dbReference type="SAM" id="MobiDB-lite"/>
    </source>
</evidence>
<feature type="signal peptide" evidence="2">
    <location>
        <begin position="1"/>
        <end position="19"/>
    </location>
</feature>
<comment type="caution">
    <text evidence="3">The sequence shown here is derived from an EMBL/GenBank/DDBJ whole genome shotgun (WGS) entry which is preliminary data.</text>
</comment>
<organism evidence="3 4">
    <name type="scientific">Sphingomonas psychrolutea</name>
    <dbReference type="NCBI Taxonomy" id="1259676"/>
    <lineage>
        <taxon>Bacteria</taxon>
        <taxon>Pseudomonadati</taxon>
        <taxon>Pseudomonadota</taxon>
        <taxon>Alphaproteobacteria</taxon>
        <taxon>Sphingomonadales</taxon>
        <taxon>Sphingomonadaceae</taxon>
        <taxon>Sphingomonas</taxon>
    </lineage>
</organism>
<dbReference type="EMBL" id="BMDW01000001">
    <property type="protein sequence ID" value="GGA35075.1"/>
    <property type="molecule type" value="Genomic_DNA"/>
</dbReference>
<dbReference type="RefSeq" id="WP_188444883.1">
    <property type="nucleotide sequence ID" value="NZ_BMDW01000001.1"/>
</dbReference>
<feature type="chain" id="PRO_5046927514" evidence="2">
    <location>
        <begin position="20"/>
        <end position="281"/>
    </location>
</feature>
<protein>
    <submittedName>
        <fullName evidence="3">Uncharacterized protein</fullName>
    </submittedName>
</protein>
<evidence type="ECO:0000313" key="4">
    <source>
        <dbReference type="Proteomes" id="UP000618591"/>
    </source>
</evidence>
<sequence>MIRAGFGLSVLLWSSAAAAEFRPVEDRPYRYDTIETRTADGVARRFQASRTVVFHKTDTGYAVTVTLDTIDDQAGDEVGAMFRAATGALLDRPIRYQVDASGAIVDVADADSAIALIADAIDRISARRVRSGDARVLTSPLRTLPPERKAAMLRSILTPVIASPTADRTPGQRPVSVPSRPPLAPGTALSGIETTRSAGGIITIEVKASGGVDARATPETHGHDVATPAHLPTATISTTRHIDAATGLLRDARDIAETRLSDGATIHATQIETILTLQLRP</sequence>
<evidence type="ECO:0000256" key="2">
    <source>
        <dbReference type="SAM" id="SignalP"/>
    </source>
</evidence>
<feature type="region of interest" description="Disordered" evidence="1">
    <location>
        <begin position="162"/>
        <end position="191"/>
    </location>
</feature>
<dbReference type="Proteomes" id="UP000618591">
    <property type="component" value="Unassembled WGS sequence"/>
</dbReference>
<keyword evidence="4" id="KW-1185">Reference proteome</keyword>
<reference evidence="4" key="1">
    <citation type="journal article" date="2019" name="Int. J. Syst. Evol. Microbiol.">
        <title>The Global Catalogue of Microorganisms (GCM) 10K type strain sequencing project: providing services to taxonomists for standard genome sequencing and annotation.</title>
        <authorList>
            <consortium name="The Broad Institute Genomics Platform"/>
            <consortium name="The Broad Institute Genome Sequencing Center for Infectious Disease"/>
            <person name="Wu L."/>
            <person name="Ma J."/>
        </authorList>
    </citation>
    <scope>NUCLEOTIDE SEQUENCE [LARGE SCALE GENOMIC DNA]</scope>
    <source>
        <strain evidence="4">CGMCC 1.10106</strain>
    </source>
</reference>
<keyword evidence="2" id="KW-0732">Signal</keyword>
<evidence type="ECO:0000313" key="3">
    <source>
        <dbReference type="EMBL" id="GGA35075.1"/>
    </source>
</evidence>